<organism evidence="1 2">
    <name type="scientific">Weissella minor</name>
    <dbReference type="NCBI Taxonomy" id="1620"/>
    <lineage>
        <taxon>Bacteria</taxon>
        <taxon>Bacillati</taxon>
        <taxon>Bacillota</taxon>
        <taxon>Bacilli</taxon>
        <taxon>Lactobacillales</taxon>
        <taxon>Lactobacillaceae</taxon>
        <taxon>Weissella</taxon>
    </lineage>
</organism>
<dbReference type="PATRIC" id="fig|1620.3.peg.1271"/>
<comment type="caution">
    <text evidence="1">The sequence shown here is derived from an EMBL/GenBank/DDBJ whole genome shotgun (WGS) entry which is preliminary data.</text>
</comment>
<gene>
    <name evidence="1" type="ORF">IV67_GL001257</name>
</gene>
<protein>
    <recommendedName>
        <fullName evidence="3">Accessory Sec system protein Asp3</fullName>
    </recommendedName>
</protein>
<accession>A0A0R2JQ34</accession>
<name>A0A0R2JQ34_9LACO</name>
<dbReference type="Pfam" id="PF15432">
    <property type="entry name" value="Sec-ASP3"/>
    <property type="match status" value="1"/>
</dbReference>
<dbReference type="AlphaFoldDB" id="A0A0R2JQ34"/>
<dbReference type="STRING" id="1620.IV67_GL001257"/>
<keyword evidence="2" id="KW-1185">Reference proteome</keyword>
<evidence type="ECO:0000313" key="1">
    <source>
        <dbReference type="EMBL" id="KRN76205.1"/>
    </source>
</evidence>
<evidence type="ECO:0008006" key="3">
    <source>
        <dbReference type="Google" id="ProtNLM"/>
    </source>
</evidence>
<dbReference type="Proteomes" id="UP000051673">
    <property type="component" value="Unassembled WGS sequence"/>
</dbReference>
<dbReference type="NCBIfam" id="TIGR03711">
    <property type="entry name" value="acc_sec_asp3"/>
    <property type="match status" value="1"/>
</dbReference>
<proteinExistence type="predicted"/>
<dbReference type="EMBL" id="JQCD01000031">
    <property type="protein sequence ID" value="KRN76205.1"/>
    <property type="molecule type" value="Genomic_DNA"/>
</dbReference>
<dbReference type="GO" id="GO:0015031">
    <property type="term" value="P:protein transport"/>
    <property type="evidence" value="ECO:0007669"/>
    <property type="project" value="InterPro"/>
</dbReference>
<reference evidence="1 2" key="1">
    <citation type="journal article" date="2015" name="Genome Announc.">
        <title>Expanding the biotechnology potential of lactobacilli through comparative genomics of 213 strains and associated genera.</title>
        <authorList>
            <person name="Sun Z."/>
            <person name="Harris H.M."/>
            <person name="McCann A."/>
            <person name="Guo C."/>
            <person name="Argimon S."/>
            <person name="Zhang W."/>
            <person name="Yang X."/>
            <person name="Jeffery I.B."/>
            <person name="Cooney J.C."/>
            <person name="Kagawa T.F."/>
            <person name="Liu W."/>
            <person name="Song Y."/>
            <person name="Salvetti E."/>
            <person name="Wrobel A."/>
            <person name="Rasinkangas P."/>
            <person name="Parkhill J."/>
            <person name="Rea M.C."/>
            <person name="O'Sullivan O."/>
            <person name="Ritari J."/>
            <person name="Douillard F.P."/>
            <person name="Paul Ross R."/>
            <person name="Yang R."/>
            <person name="Briner A.E."/>
            <person name="Felis G.E."/>
            <person name="de Vos W.M."/>
            <person name="Barrangou R."/>
            <person name="Klaenhammer T.R."/>
            <person name="Caufield P.W."/>
            <person name="Cui Y."/>
            <person name="Zhang H."/>
            <person name="O'Toole P.W."/>
        </authorList>
    </citation>
    <scope>NUCLEOTIDE SEQUENCE [LARGE SCALE GENOMIC DNA]</scope>
    <source>
        <strain evidence="1 2">DSM 20014</strain>
    </source>
</reference>
<dbReference type="RefSeq" id="WP_057789110.1">
    <property type="nucleotide sequence ID" value="NZ_JQCD01000031.1"/>
</dbReference>
<evidence type="ECO:0000313" key="2">
    <source>
        <dbReference type="Proteomes" id="UP000051673"/>
    </source>
</evidence>
<dbReference type="InterPro" id="IPR022259">
    <property type="entry name" value="Acessory_Sec_prot_Asp3"/>
</dbReference>
<sequence length="259" mass="29769">MEPVYVFTWDNISVNAYSFGSQIAYPKPMTVQYQNSLQPSGRPLYTWASTDVQLATDTGTRPNSVLPILKPGVRYHLILDMDVTPVQSVGISIEFFDYDGQLLNHSFGAEQVLDFVFPEAAADYKISLVKFNNEQVEFRTLMLFETDLYAAYEFDWTHAGRMIRFNRKQSHKPYNQVSVVFKHQYQPIDTVYVNPATPVTYTIEMDRMDADEIGPFVQMLLDELKVDWNHTTQLEVTGIGLGTAEVVQQFKQAWHTTIR</sequence>